<dbReference type="GO" id="GO:0005634">
    <property type="term" value="C:nucleus"/>
    <property type="evidence" value="ECO:0007669"/>
    <property type="project" value="UniProtKB-SubCell"/>
</dbReference>
<feature type="region of interest" description="Disordered" evidence="9">
    <location>
        <begin position="1"/>
        <end position="24"/>
    </location>
</feature>
<feature type="domain" description="Homeobox" evidence="10">
    <location>
        <begin position="377"/>
        <end position="440"/>
    </location>
</feature>
<evidence type="ECO:0000313" key="12">
    <source>
        <dbReference type="Proteomes" id="UP001154282"/>
    </source>
</evidence>
<proteinExistence type="inferred from homology"/>
<dbReference type="Pfam" id="PF05920">
    <property type="entry name" value="Homeobox_KN"/>
    <property type="match status" value="1"/>
</dbReference>
<evidence type="ECO:0000256" key="2">
    <source>
        <dbReference type="ARBA" id="ARBA00006454"/>
    </source>
</evidence>
<dbReference type="Pfam" id="PF07526">
    <property type="entry name" value="POX"/>
    <property type="match status" value="1"/>
</dbReference>
<feature type="region of interest" description="Disordered" evidence="9">
    <location>
        <begin position="236"/>
        <end position="277"/>
    </location>
</feature>
<keyword evidence="4 8" id="KW-0238">DNA-binding</keyword>
<name>A0AAV0LPC6_9ROSI</name>
<evidence type="ECO:0000256" key="7">
    <source>
        <dbReference type="ARBA" id="ARBA00023242"/>
    </source>
</evidence>
<dbReference type="Gene3D" id="1.10.10.60">
    <property type="entry name" value="Homeodomain-like"/>
    <property type="match status" value="1"/>
</dbReference>
<dbReference type="InterPro" id="IPR008422">
    <property type="entry name" value="KN_HD"/>
</dbReference>
<gene>
    <name evidence="11" type="ORF">LITE_LOCUS24915</name>
</gene>
<evidence type="ECO:0000256" key="6">
    <source>
        <dbReference type="ARBA" id="ARBA00023163"/>
    </source>
</evidence>
<dbReference type="FunFam" id="1.10.10.60:FF:000083">
    <property type="entry name" value="BEL1-like homeodomain protein 4"/>
    <property type="match status" value="1"/>
</dbReference>
<evidence type="ECO:0000256" key="1">
    <source>
        <dbReference type="ARBA" id="ARBA00004123"/>
    </source>
</evidence>
<evidence type="ECO:0000256" key="4">
    <source>
        <dbReference type="ARBA" id="ARBA00023125"/>
    </source>
</evidence>
<dbReference type="SMART" id="SM00389">
    <property type="entry name" value="HOX"/>
    <property type="match status" value="1"/>
</dbReference>
<dbReference type="InterPro" id="IPR009057">
    <property type="entry name" value="Homeodomain-like_sf"/>
</dbReference>
<comment type="similarity">
    <text evidence="2">Belongs to the TALE/BELL homeobox family.</text>
</comment>
<dbReference type="PROSITE" id="PS50071">
    <property type="entry name" value="HOMEOBOX_2"/>
    <property type="match status" value="1"/>
</dbReference>
<comment type="subcellular location">
    <subcellularLocation>
        <location evidence="1 8">Nucleus</location>
    </subcellularLocation>
</comment>
<keyword evidence="3" id="KW-0805">Transcription regulation</keyword>
<evidence type="ECO:0000256" key="9">
    <source>
        <dbReference type="SAM" id="MobiDB-lite"/>
    </source>
</evidence>
<comment type="caution">
    <text evidence="11">The sequence shown here is derived from an EMBL/GenBank/DDBJ whole genome shotgun (WGS) entry which is preliminary data.</text>
</comment>
<evidence type="ECO:0000256" key="3">
    <source>
        <dbReference type="ARBA" id="ARBA00023015"/>
    </source>
</evidence>
<dbReference type="PANTHER" id="PTHR11850">
    <property type="entry name" value="HOMEOBOX PROTEIN TRANSCRIPTION FACTORS"/>
    <property type="match status" value="1"/>
</dbReference>
<sequence>MATYYSTISSNPTDNLQAPTSSSCQLETNLPNNSHLNTISISSYSDILSGATTSLSPHHHHANEFSTSQFGTARNNEMMFIPPISSEAPSPDLHPHDVDANLAAAEDHQQAGFNFQGGLSLSLGTQMGGVEAPSFHHYQYSVSEPEEELILPASLVKWNNHNNHGGGGDVIKMEGGPMNNPTDHFLQGSESNNAVEVYETFGYANVSLFNSRYLNATHELLDEVVNVKYALAASGEGNKCSDGKEGNERVASVESGGGNSSSTELSPSEKQDLQSKKSKLVSMIDEVDRRYKQYYHQMQALVTSLDMVAGNGVAKSYTALALQTISRRFRSLRDAIGSQLDAIRRKLGDPEAAASRCIPRLRYVEQQRALQQLGVMRHAWRPQRGLPENSVTVLRAWLFEHFLHPYPNDAEKLMLAKQTGLSRNQVANWFINARVRLWKPMVEEMYKEECGGFGDSDANSKSSNDEASRIHGGATLDQNQYQRHDHHHHHHLVVDEHDLQDTAVTSSPSLAADHHHFLDHNSNSMISFHQETMQPQSRPEIDHDQDQGLRHYVVAEQSTLPLNLNAGDGSLMSAAVQYGGVSEMNAGLLPATLGGTHHRHVSLALGLQHNGTYGSDGGGEMVDYHNCLDGKAQEQHHRFGSTVHLLHDFVVSKNPCF</sequence>
<dbReference type="SUPFAM" id="SSF46689">
    <property type="entry name" value="Homeodomain-like"/>
    <property type="match status" value="1"/>
</dbReference>
<keyword evidence="7 8" id="KW-0539">Nucleus</keyword>
<evidence type="ECO:0000259" key="10">
    <source>
        <dbReference type="PROSITE" id="PS50071"/>
    </source>
</evidence>
<dbReference type="SMART" id="SM00574">
    <property type="entry name" value="POX"/>
    <property type="match status" value="1"/>
</dbReference>
<reference evidence="11" key="1">
    <citation type="submission" date="2022-08" db="EMBL/GenBank/DDBJ databases">
        <authorList>
            <person name="Gutierrez-Valencia J."/>
        </authorList>
    </citation>
    <scope>NUCLEOTIDE SEQUENCE</scope>
</reference>
<evidence type="ECO:0000313" key="11">
    <source>
        <dbReference type="EMBL" id="CAI0436027.1"/>
    </source>
</evidence>
<protein>
    <recommendedName>
        <fullName evidence="10">Homeobox domain-containing protein</fullName>
    </recommendedName>
</protein>
<dbReference type="Proteomes" id="UP001154282">
    <property type="component" value="Unassembled WGS sequence"/>
</dbReference>
<evidence type="ECO:0000256" key="5">
    <source>
        <dbReference type="ARBA" id="ARBA00023155"/>
    </source>
</evidence>
<dbReference type="GO" id="GO:0006355">
    <property type="term" value="P:regulation of DNA-templated transcription"/>
    <property type="evidence" value="ECO:0007669"/>
    <property type="project" value="InterPro"/>
</dbReference>
<dbReference type="GO" id="GO:0003677">
    <property type="term" value="F:DNA binding"/>
    <property type="evidence" value="ECO:0007669"/>
    <property type="project" value="UniProtKB-UniRule"/>
</dbReference>
<evidence type="ECO:0000256" key="8">
    <source>
        <dbReference type="PROSITE-ProRule" id="PRU00108"/>
    </source>
</evidence>
<dbReference type="CDD" id="cd00086">
    <property type="entry name" value="homeodomain"/>
    <property type="match status" value="1"/>
</dbReference>
<feature type="compositionally biased region" description="Basic and acidic residues" evidence="9">
    <location>
        <begin position="239"/>
        <end position="248"/>
    </location>
</feature>
<dbReference type="InterPro" id="IPR001356">
    <property type="entry name" value="HD"/>
</dbReference>
<dbReference type="EMBL" id="CAMGYJ010000006">
    <property type="protein sequence ID" value="CAI0436027.1"/>
    <property type="molecule type" value="Genomic_DNA"/>
</dbReference>
<dbReference type="InterPro" id="IPR050224">
    <property type="entry name" value="TALE_homeobox"/>
</dbReference>
<keyword evidence="6" id="KW-0804">Transcription</keyword>
<organism evidence="11 12">
    <name type="scientific">Linum tenue</name>
    <dbReference type="NCBI Taxonomy" id="586396"/>
    <lineage>
        <taxon>Eukaryota</taxon>
        <taxon>Viridiplantae</taxon>
        <taxon>Streptophyta</taxon>
        <taxon>Embryophyta</taxon>
        <taxon>Tracheophyta</taxon>
        <taxon>Spermatophyta</taxon>
        <taxon>Magnoliopsida</taxon>
        <taxon>eudicotyledons</taxon>
        <taxon>Gunneridae</taxon>
        <taxon>Pentapetalae</taxon>
        <taxon>rosids</taxon>
        <taxon>fabids</taxon>
        <taxon>Malpighiales</taxon>
        <taxon>Linaceae</taxon>
        <taxon>Linum</taxon>
    </lineage>
</organism>
<feature type="DNA-binding region" description="Homeobox" evidence="8">
    <location>
        <begin position="379"/>
        <end position="441"/>
    </location>
</feature>
<dbReference type="AlphaFoldDB" id="A0AAV0LPC6"/>
<dbReference type="InterPro" id="IPR006563">
    <property type="entry name" value="POX_dom"/>
</dbReference>
<keyword evidence="12" id="KW-1185">Reference proteome</keyword>
<accession>A0AAV0LPC6</accession>
<keyword evidence="5 8" id="KW-0371">Homeobox</keyword>